<feature type="transmembrane region" description="Helical" evidence="12">
    <location>
        <begin position="32"/>
        <end position="52"/>
    </location>
</feature>
<dbReference type="GO" id="GO:0004930">
    <property type="term" value="F:G protein-coupled receptor activity"/>
    <property type="evidence" value="ECO:0007669"/>
    <property type="project" value="UniProtKB-KW"/>
</dbReference>
<dbReference type="STRING" id="46731.A0A3M6UN22"/>
<keyword evidence="3 10" id="KW-0812">Transmembrane</keyword>
<evidence type="ECO:0000259" key="13">
    <source>
        <dbReference type="PROSITE" id="PS50262"/>
    </source>
</evidence>
<evidence type="ECO:0000256" key="12">
    <source>
        <dbReference type="SAM" id="Phobius"/>
    </source>
</evidence>
<keyword evidence="9 10" id="KW-0807">Transducer</keyword>
<comment type="similarity">
    <text evidence="10">Belongs to the G-protein coupled receptor 1 family.</text>
</comment>
<keyword evidence="8" id="KW-0325">Glycoprotein</keyword>
<comment type="subcellular location">
    <subcellularLocation>
        <location evidence="1">Cell membrane</location>
        <topology evidence="1">Multi-pass membrane protein</topology>
    </subcellularLocation>
</comment>
<dbReference type="Gene3D" id="1.20.1070.10">
    <property type="entry name" value="Rhodopsin 7-helix transmembrane proteins"/>
    <property type="match status" value="1"/>
</dbReference>
<feature type="transmembrane region" description="Helical" evidence="12">
    <location>
        <begin position="105"/>
        <end position="123"/>
    </location>
</feature>
<comment type="caution">
    <text evidence="14">The sequence shown here is derived from an EMBL/GenBank/DDBJ whole genome shotgun (WGS) entry which is preliminary data.</text>
</comment>
<keyword evidence="15" id="KW-1185">Reference proteome</keyword>
<feature type="compositionally biased region" description="Low complexity" evidence="11">
    <location>
        <begin position="10"/>
        <end position="23"/>
    </location>
</feature>
<evidence type="ECO:0000256" key="9">
    <source>
        <dbReference type="ARBA" id="ARBA00023224"/>
    </source>
</evidence>
<keyword evidence="4 12" id="KW-1133">Transmembrane helix</keyword>
<accession>A0A3M6UN22</accession>
<gene>
    <name evidence="14" type="ORF">pdam_00018419</name>
</gene>
<name>A0A3M6UN22_POCDA</name>
<feature type="transmembrane region" description="Helical" evidence="12">
    <location>
        <begin position="183"/>
        <end position="205"/>
    </location>
</feature>
<evidence type="ECO:0000256" key="10">
    <source>
        <dbReference type="RuleBase" id="RU000688"/>
    </source>
</evidence>
<feature type="domain" description="G-protein coupled receptors family 1 profile" evidence="13">
    <location>
        <begin position="44"/>
        <end position="291"/>
    </location>
</feature>
<protein>
    <recommendedName>
        <fullName evidence="13">G-protein coupled receptors family 1 profile domain-containing protein</fullName>
    </recommendedName>
</protein>
<evidence type="ECO:0000256" key="5">
    <source>
        <dbReference type="ARBA" id="ARBA00023040"/>
    </source>
</evidence>
<evidence type="ECO:0000256" key="6">
    <source>
        <dbReference type="ARBA" id="ARBA00023136"/>
    </source>
</evidence>
<evidence type="ECO:0000256" key="1">
    <source>
        <dbReference type="ARBA" id="ARBA00004651"/>
    </source>
</evidence>
<evidence type="ECO:0000256" key="11">
    <source>
        <dbReference type="SAM" id="MobiDB-lite"/>
    </source>
</evidence>
<keyword evidence="7 10" id="KW-0675">Receptor</keyword>
<evidence type="ECO:0000313" key="15">
    <source>
        <dbReference type="Proteomes" id="UP000275408"/>
    </source>
</evidence>
<dbReference type="EMBL" id="RCHS01001127">
    <property type="protein sequence ID" value="RMX55087.1"/>
    <property type="molecule type" value="Genomic_DNA"/>
</dbReference>
<sequence>MPSMNLTTKSSHSTSADNSSTSDYSLGLPVDIPPITLGILILLANGFVIVLVARKQRLRSLTNLLLCSLALSDLLTGLISIPLFLMCNLLHKPGICIAEDQMLRFTSISTVCHLVAVSVDRYLAIIHPLRYKAIFTHSRCISVILSIWLLSATMALVQLSWMNPVDHDPHQELTPDVIKKENIYDVTCVLAFTVVPLVCMVFVYARIFNEVSRQIEFLRKQTAPDSQDSRKLKYVERKVVTTFAVMLLVYAVCWLPYFVLRLYRLDHIRVIIMYVILWLRFLSSFLNPCLYIFGKKDFRSALKWSGRKDKRYHYKDMIPLKRVGAPV</sequence>
<feature type="transmembrane region" description="Helical" evidence="12">
    <location>
        <begin position="64"/>
        <end position="85"/>
    </location>
</feature>
<proteinExistence type="inferred from homology"/>
<dbReference type="InterPro" id="IPR017452">
    <property type="entry name" value="GPCR_Rhodpsn_7TM"/>
</dbReference>
<reference evidence="14 15" key="1">
    <citation type="journal article" date="2018" name="Sci. Rep.">
        <title>Comparative analysis of the Pocillopora damicornis genome highlights role of immune system in coral evolution.</title>
        <authorList>
            <person name="Cunning R."/>
            <person name="Bay R.A."/>
            <person name="Gillette P."/>
            <person name="Baker A.C."/>
            <person name="Traylor-Knowles N."/>
        </authorList>
    </citation>
    <scope>NUCLEOTIDE SEQUENCE [LARGE SCALE GENOMIC DNA]</scope>
    <source>
        <strain evidence="14">RSMAS</strain>
        <tissue evidence="14">Whole animal</tissue>
    </source>
</reference>
<feature type="transmembrane region" description="Helical" evidence="12">
    <location>
        <begin position="239"/>
        <end position="259"/>
    </location>
</feature>
<dbReference type="SUPFAM" id="SSF81321">
    <property type="entry name" value="Family A G protein-coupled receptor-like"/>
    <property type="match status" value="1"/>
</dbReference>
<dbReference type="PROSITE" id="PS50262">
    <property type="entry name" value="G_PROTEIN_RECEP_F1_2"/>
    <property type="match status" value="1"/>
</dbReference>
<dbReference type="PROSITE" id="PS00237">
    <property type="entry name" value="G_PROTEIN_RECEP_F1_1"/>
    <property type="match status" value="1"/>
</dbReference>
<dbReference type="SMART" id="SM01381">
    <property type="entry name" value="7TM_GPCR_Srsx"/>
    <property type="match status" value="1"/>
</dbReference>
<keyword evidence="5 10" id="KW-0297">G-protein coupled receptor</keyword>
<dbReference type="PANTHER" id="PTHR24246">
    <property type="entry name" value="OLFACTORY RECEPTOR AND ADENOSINE RECEPTOR"/>
    <property type="match status" value="1"/>
</dbReference>
<evidence type="ECO:0000256" key="8">
    <source>
        <dbReference type="ARBA" id="ARBA00023180"/>
    </source>
</evidence>
<feature type="transmembrane region" description="Helical" evidence="12">
    <location>
        <begin position="143"/>
        <end position="163"/>
    </location>
</feature>
<keyword evidence="6 12" id="KW-0472">Membrane</keyword>
<keyword evidence="2" id="KW-1003">Cell membrane</keyword>
<dbReference type="OMA" id="ENTHDEP"/>
<dbReference type="PRINTS" id="PR00237">
    <property type="entry name" value="GPCRRHODOPSN"/>
</dbReference>
<dbReference type="InterPro" id="IPR000276">
    <property type="entry name" value="GPCR_Rhodpsn"/>
</dbReference>
<dbReference type="OrthoDB" id="10042731at2759"/>
<dbReference type="Proteomes" id="UP000275408">
    <property type="component" value="Unassembled WGS sequence"/>
</dbReference>
<evidence type="ECO:0000256" key="2">
    <source>
        <dbReference type="ARBA" id="ARBA00022475"/>
    </source>
</evidence>
<organism evidence="14 15">
    <name type="scientific">Pocillopora damicornis</name>
    <name type="common">Cauliflower coral</name>
    <name type="synonym">Millepora damicornis</name>
    <dbReference type="NCBI Taxonomy" id="46731"/>
    <lineage>
        <taxon>Eukaryota</taxon>
        <taxon>Metazoa</taxon>
        <taxon>Cnidaria</taxon>
        <taxon>Anthozoa</taxon>
        <taxon>Hexacorallia</taxon>
        <taxon>Scleractinia</taxon>
        <taxon>Astrocoeniina</taxon>
        <taxon>Pocilloporidae</taxon>
        <taxon>Pocillopora</taxon>
    </lineage>
</organism>
<evidence type="ECO:0000256" key="4">
    <source>
        <dbReference type="ARBA" id="ARBA00022989"/>
    </source>
</evidence>
<feature type="region of interest" description="Disordered" evidence="11">
    <location>
        <begin position="1"/>
        <end position="23"/>
    </location>
</feature>
<evidence type="ECO:0000256" key="7">
    <source>
        <dbReference type="ARBA" id="ARBA00023170"/>
    </source>
</evidence>
<evidence type="ECO:0000256" key="3">
    <source>
        <dbReference type="ARBA" id="ARBA00022692"/>
    </source>
</evidence>
<dbReference type="CDD" id="cd00637">
    <property type="entry name" value="7tm_classA_rhodopsin-like"/>
    <property type="match status" value="1"/>
</dbReference>
<dbReference type="AlphaFoldDB" id="A0A3M6UN22"/>
<evidence type="ECO:0000313" key="14">
    <source>
        <dbReference type="EMBL" id="RMX55087.1"/>
    </source>
</evidence>
<dbReference type="Pfam" id="PF00001">
    <property type="entry name" value="7tm_1"/>
    <property type="match status" value="1"/>
</dbReference>
<dbReference type="GO" id="GO:0005886">
    <property type="term" value="C:plasma membrane"/>
    <property type="evidence" value="ECO:0007669"/>
    <property type="project" value="UniProtKB-SubCell"/>
</dbReference>
<dbReference type="PANTHER" id="PTHR24246:SF27">
    <property type="entry name" value="ADENOSINE RECEPTOR, ISOFORM A"/>
    <property type="match status" value="1"/>
</dbReference>
<feature type="transmembrane region" description="Helical" evidence="12">
    <location>
        <begin position="271"/>
        <end position="293"/>
    </location>
</feature>